<evidence type="ECO:0000313" key="2">
    <source>
        <dbReference type="Proteomes" id="UP000528945"/>
    </source>
</evidence>
<dbReference type="CDD" id="cd06462">
    <property type="entry name" value="Peptidase_S24_S26"/>
    <property type="match status" value="1"/>
</dbReference>
<keyword evidence="2" id="KW-1185">Reference proteome</keyword>
<dbReference type="AlphaFoldDB" id="A0AAW3TQ54"/>
<dbReference type="RefSeq" id="WP_147035440.1">
    <property type="nucleotide sequence ID" value="NZ_JACIDB010000001.1"/>
</dbReference>
<accession>A0AAW3TQ54</accession>
<evidence type="ECO:0000313" key="1">
    <source>
        <dbReference type="EMBL" id="MBB3874836.1"/>
    </source>
</evidence>
<dbReference type="EMBL" id="JACIDB010000001">
    <property type="protein sequence ID" value="MBB3874836.1"/>
    <property type="molecule type" value="Genomic_DNA"/>
</dbReference>
<comment type="caution">
    <text evidence="1">The sequence shown here is derived from an EMBL/GenBank/DDBJ whole genome shotgun (WGS) entry which is preliminary data.</text>
</comment>
<name>A0AAW3TQ54_9SPHN</name>
<protein>
    <submittedName>
        <fullName evidence="1">Uncharacterized protein</fullName>
    </submittedName>
</protein>
<sequence>MATIAHPQQPNLRAFIVYDHVPAGFAAYPVKDDANAPYLCAGDVAIIDPSDREPAPGELFVIDWQSGASAIVETWSQNMKVGCGLAG</sequence>
<organism evidence="1 2">
    <name type="scientific">Sphingomonas aquatilis</name>
    <dbReference type="NCBI Taxonomy" id="93063"/>
    <lineage>
        <taxon>Bacteria</taxon>
        <taxon>Pseudomonadati</taxon>
        <taxon>Pseudomonadota</taxon>
        <taxon>Alphaproteobacteria</taxon>
        <taxon>Sphingomonadales</taxon>
        <taxon>Sphingomonadaceae</taxon>
        <taxon>Sphingomonas</taxon>
    </lineage>
</organism>
<reference evidence="1 2" key="1">
    <citation type="submission" date="2020-08" db="EMBL/GenBank/DDBJ databases">
        <title>Genomic Encyclopedia of Type Strains, Phase IV (KMG-IV): sequencing the most valuable type-strain genomes for metagenomic binning, comparative biology and taxonomic classification.</title>
        <authorList>
            <person name="Goeker M."/>
        </authorList>
    </citation>
    <scope>NUCLEOTIDE SEQUENCE [LARGE SCALE GENOMIC DNA]</scope>
    <source>
        <strain evidence="1 2">DSM 15581</strain>
    </source>
</reference>
<proteinExistence type="predicted"/>
<gene>
    <name evidence="1" type="ORF">GGR47_001052</name>
</gene>
<dbReference type="Proteomes" id="UP000528945">
    <property type="component" value="Unassembled WGS sequence"/>
</dbReference>